<organism evidence="4 5">
    <name type="scientific">Salinivirga cyanobacteriivorans</name>
    <dbReference type="NCBI Taxonomy" id="1307839"/>
    <lineage>
        <taxon>Bacteria</taxon>
        <taxon>Pseudomonadati</taxon>
        <taxon>Bacteroidota</taxon>
        <taxon>Bacteroidia</taxon>
        <taxon>Bacteroidales</taxon>
        <taxon>Salinivirgaceae</taxon>
        <taxon>Salinivirga</taxon>
    </lineage>
</organism>
<name>A0A0S2I145_9BACT</name>
<feature type="domain" description="OmpA-like" evidence="3">
    <location>
        <begin position="234"/>
        <end position="357"/>
    </location>
</feature>
<dbReference type="Gene3D" id="3.30.1330.60">
    <property type="entry name" value="OmpA-like domain"/>
    <property type="match status" value="1"/>
</dbReference>
<dbReference type="PROSITE" id="PS51123">
    <property type="entry name" value="OMPA_2"/>
    <property type="match status" value="1"/>
</dbReference>
<reference evidence="4 5" key="1">
    <citation type="submission" date="2015-11" db="EMBL/GenBank/DDBJ databases">
        <title>Description and complete genome sequence of a novel strain predominating in hypersaline microbial mats and representing a new family of the Bacteriodetes phylum.</title>
        <authorList>
            <person name="Spring S."/>
            <person name="Bunk B."/>
            <person name="Sproer C."/>
            <person name="Klenk H.-P."/>
        </authorList>
    </citation>
    <scope>NUCLEOTIDE SEQUENCE [LARGE SCALE GENOMIC DNA]</scope>
    <source>
        <strain evidence="4 5">L21-Spi-D4</strain>
    </source>
</reference>
<evidence type="ECO:0000313" key="4">
    <source>
        <dbReference type="EMBL" id="ALO15970.1"/>
    </source>
</evidence>
<dbReference type="PANTHER" id="PTHR30329">
    <property type="entry name" value="STATOR ELEMENT OF FLAGELLAR MOTOR COMPLEX"/>
    <property type="match status" value="1"/>
</dbReference>
<dbReference type="KEGG" id="blq:L21SP5_02338"/>
<dbReference type="EMBL" id="CP013118">
    <property type="protein sequence ID" value="ALO15970.1"/>
    <property type="molecule type" value="Genomic_DNA"/>
</dbReference>
<evidence type="ECO:0000256" key="2">
    <source>
        <dbReference type="SAM" id="Coils"/>
    </source>
</evidence>
<dbReference type="InterPro" id="IPR006665">
    <property type="entry name" value="OmpA-like"/>
</dbReference>
<dbReference type="PROSITE" id="PS51257">
    <property type="entry name" value="PROKAR_LIPOPROTEIN"/>
    <property type="match status" value="1"/>
</dbReference>
<dbReference type="STRING" id="1307839.L21SP5_02338"/>
<dbReference type="PATRIC" id="fig|1307839.3.peg.2458"/>
<dbReference type="SUPFAM" id="SSF103088">
    <property type="entry name" value="OmpA-like"/>
    <property type="match status" value="1"/>
</dbReference>
<dbReference type="InterPro" id="IPR050330">
    <property type="entry name" value="Bact_OuterMem_StrucFunc"/>
</dbReference>
<dbReference type="Proteomes" id="UP000064893">
    <property type="component" value="Chromosome"/>
</dbReference>
<accession>A0A0S2I145</accession>
<evidence type="ECO:0000313" key="5">
    <source>
        <dbReference type="Proteomes" id="UP000064893"/>
    </source>
</evidence>
<dbReference type="Pfam" id="PF00691">
    <property type="entry name" value="OmpA"/>
    <property type="match status" value="1"/>
</dbReference>
<dbReference type="CDD" id="cd07185">
    <property type="entry name" value="OmpA_C-like"/>
    <property type="match status" value="1"/>
</dbReference>
<dbReference type="GO" id="GO:0016020">
    <property type="term" value="C:membrane"/>
    <property type="evidence" value="ECO:0007669"/>
    <property type="project" value="UniProtKB-UniRule"/>
</dbReference>
<dbReference type="InterPro" id="IPR036737">
    <property type="entry name" value="OmpA-like_sf"/>
</dbReference>
<feature type="coiled-coil region" evidence="2">
    <location>
        <begin position="51"/>
        <end position="85"/>
    </location>
</feature>
<protein>
    <submittedName>
        <fullName evidence="4">Inner membrane lipoprotein YiaD</fullName>
    </submittedName>
</protein>
<dbReference type="AlphaFoldDB" id="A0A0S2I145"/>
<evidence type="ECO:0000256" key="1">
    <source>
        <dbReference type="PROSITE-ProRule" id="PRU00473"/>
    </source>
</evidence>
<evidence type="ECO:0000259" key="3">
    <source>
        <dbReference type="PROSITE" id="PS51123"/>
    </source>
</evidence>
<keyword evidence="5" id="KW-1185">Reference proteome</keyword>
<keyword evidence="4" id="KW-0449">Lipoprotein</keyword>
<gene>
    <name evidence="4" type="primary">yiaD_3</name>
    <name evidence="4" type="ORF">L21SP5_02338</name>
</gene>
<feature type="coiled-coil region" evidence="2">
    <location>
        <begin position="118"/>
        <end position="215"/>
    </location>
</feature>
<keyword evidence="2" id="KW-0175">Coiled coil</keyword>
<keyword evidence="1" id="KW-0472">Membrane</keyword>
<sequence>MHIKPLSMKKVTIPLKFFIVSLIAFAVVQSCVPAKQLKELQYKHNRAVVDRDSLKEVNEDLTVENTEMEAELELLRNQISGTRQQLANEIDTSRHYKHQYKVYQNMYEDLAKKQDVLIKSNQEETRKLMAELQVAREDLQQRQDRLYELRDSLSREREKLNMLQAQLDERNSILAALDSSLQEKEQKLQSKSKRINELERILQAKDSAVMALKNKVLDALLGFRNQGLTVTQKNGKVYVSLEEKLLFKSGQWAVDPKGKEALKKLAGVLASNEDVNIMIEGHTDDVPYNGSGQIKDNWDLSVKRATSILKILLENGNIDPQRLIAAGRGEHMPVDERNTREARRKNRRTEIILTPNLNELFEILETH</sequence>
<proteinExistence type="predicted"/>
<dbReference type="PANTHER" id="PTHR30329:SF21">
    <property type="entry name" value="LIPOPROTEIN YIAD-RELATED"/>
    <property type="match status" value="1"/>
</dbReference>